<dbReference type="AlphaFoldDB" id="A0A2C5ZCF9"/>
<dbReference type="OrthoDB" id="4915318at2759"/>
<proteinExistence type="predicted"/>
<dbReference type="SUPFAM" id="SSF81383">
    <property type="entry name" value="F-box domain"/>
    <property type="match status" value="1"/>
</dbReference>
<dbReference type="InterPro" id="IPR036047">
    <property type="entry name" value="F-box-like_dom_sf"/>
</dbReference>
<evidence type="ECO:0000313" key="1">
    <source>
        <dbReference type="EMBL" id="PHH77114.1"/>
    </source>
</evidence>
<organism evidence="1 2">
    <name type="scientific">Ophiocordyceps australis</name>
    <dbReference type="NCBI Taxonomy" id="1399860"/>
    <lineage>
        <taxon>Eukaryota</taxon>
        <taxon>Fungi</taxon>
        <taxon>Dikarya</taxon>
        <taxon>Ascomycota</taxon>
        <taxon>Pezizomycotina</taxon>
        <taxon>Sordariomycetes</taxon>
        <taxon>Hypocreomycetidae</taxon>
        <taxon>Hypocreales</taxon>
        <taxon>Ophiocordycipitaceae</taxon>
        <taxon>Ophiocordyceps</taxon>
    </lineage>
</organism>
<keyword evidence="2" id="KW-1185">Reference proteome</keyword>
<dbReference type="EMBL" id="NJEU01000284">
    <property type="protein sequence ID" value="PHH77114.1"/>
    <property type="molecule type" value="Genomic_DNA"/>
</dbReference>
<comment type="caution">
    <text evidence="1">The sequence shown here is derived from an EMBL/GenBank/DDBJ whole genome shotgun (WGS) entry which is preliminary data.</text>
</comment>
<dbReference type="Gene3D" id="1.20.1280.50">
    <property type="match status" value="1"/>
</dbReference>
<reference evidence="1 2" key="1">
    <citation type="submission" date="2017-06" db="EMBL/GenBank/DDBJ databases">
        <title>Ant-infecting Ophiocordyceps genomes reveal a high diversity of potential behavioral manipulation genes and a possible major role for enterotoxins.</title>
        <authorList>
            <person name="De Bekker C."/>
            <person name="Evans H.C."/>
            <person name="Brachmann A."/>
            <person name="Hughes D.P."/>
        </authorList>
    </citation>
    <scope>NUCLEOTIDE SEQUENCE [LARGE SCALE GENOMIC DNA]</scope>
    <source>
        <strain evidence="1 2">1348a</strain>
    </source>
</reference>
<evidence type="ECO:0000313" key="2">
    <source>
        <dbReference type="Proteomes" id="UP000224854"/>
    </source>
</evidence>
<dbReference type="Proteomes" id="UP000224854">
    <property type="component" value="Unassembled WGS sequence"/>
</dbReference>
<protein>
    <submittedName>
        <fullName evidence="1">Uncharacterized protein</fullName>
    </submittedName>
</protein>
<name>A0A2C5ZCF9_9HYPO</name>
<gene>
    <name evidence="1" type="ORF">CDD82_3661</name>
</gene>
<accession>A0A2C5ZCF9</accession>
<sequence>MAQGSPSRALEIPELLEAILINVDFQTLLVSTQRVCTRWRDVVATSPKIQEKLFFKPVGGADQAGADMPMWNEVLFSKFNILSFDLTTWGHTVGNYVPQANAASWAEMSAWTEFSEAIRDDKPLDDEFHGQSFTRRDGSWRRMLVCQPPLPGIGLLRDAGGVRIGDLYDVVETGASNKAWIRVAWKRYWGLPRAILNTVPLNEALLNEAGIMVEIGGAEEVAALSSADGEQPCLEMQRRYKHTGESYSLPEALYGSRPAIALYGRIKEPG</sequence>